<accession>A0A0M0JSQ7</accession>
<evidence type="ECO:0000256" key="1">
    <source>
        <dbReference type="SAM" id="MobiDB-lite"/>
    </source>
</evidence>
<protein>
    <submittedName>
        <fullName evidence="2">Uncharacterized protein</fullName>
    </submittedName>
</protein>
<gene>
    <name evidence="2" type="ORF">Ctob_004098</name>
</gene>
<organism evidence="2 3">
    <name type="scientific">Chrysochromulina tobinii</name>
    <dbReference type="NCBI Taxonomy" id="1460289"/>
    <lineage>
        <taxon>Eukaryota</taxon>
        <taxon>Haptista</taxon>
        <taxon>Haptophyta</taxon>
        <taxon>Prymnesiophyceae</taxon>
        <taxon>Prymnesiales</taxon>
        <taxon>Chrysochromulinaceae</taxon>
        <taxon>Chrysochromulina</taxon>
    </lineage>
</organism>
<evidence type="ECO:0000313" key="3">
    <source>
        <dbReference type="Proteomes" id="UP000037460"/>
    </source>
</evidence>
<dbReference type="EMBL" id="JWZX01002403">
    <property type="protein sequence ID" value="KOO29520.1"/>
    <property type="molecule type" value="Genomic_DNA"/>
</dbReference>
<name>A0A0M0JSQ7_9EUKA</name>
<dbReference type="AlphaFoldDB" id="A0A0M0JSQ7"/>
<comment type="caution">
    <text evidence="2">The sequence shown here is derived from an EMBL/GenBank/DDBJ whole genome shotgun (WGS) entry which is preliminary data.</text>
</comment>
<dbReference type="Proteomes" id="UP000037460">
    <property type="component" value="Unassembled WGS sequence"/>
</dbReference>
<feature type="compositionally biased region" description="Polar residues" evidence="1">
    <location>
        <begin position="31"/>
        <end position="40"/>
    </location>
</feature>
<reference evidence="3" key="1">
    <citation type="journal article" date="2015" name="PLoS Genet.">
        <title>Genome Sequence and Transcriptome Analyses of Chrysochromulina tobin: Metabolic Tools for Enhanced Algal Fitness in the Prominent Order Prymnesiales (Haptophyceae).</title>
        <authorList>
            <person name="Hovde B.T."/>
            <person name="Deodato C.R."/>
            <person name="Hunsperger H.M."/>
            <person name="Ryken S.A."/>
            <person name="Yost W."/>
            <person name="Jha R.K."/>
            <person name="Patterson J."/>
            <person name="Monnat R.J. Jr."/>
            <person name="Barlow S.B."/>
            <person name="Starkenburg S.R."/>
            <person name="Cattolico R.A."/>
        </authorList>
    </citation>
    <scope>NUCLEOTIDE SEQUENCE</scope>
    <source>
        <strain evidence="3">CCMP291</strain>
    </source>
</reference>
<keyword evidence="3" id="KW-1185">Reference proteome</keyword>
<feature type="compositionally biased region" description="Low complexity" evidence="1">
    <location>
        <begin position="68"/>
        <end position="83"/>
    </location>
</feature>
<proteinExistence type="predicted"/>
<evidence type="ECO:0000313" key="2">
    <source>
        <dbReference type="EMBL" id="KOO29520.1"/>
    </source>
</evidence>
<sequence length="140" mass="14456">MRPAGSAIDVIEEQPQKAPLPKLVRLAGSSIDVSESQPQKAPSPRLVRPSGSSIDVIDVSPRNAPGGTHASPSRSAHAASSTSIGTSPSPRLCKVGQPARRVGRVGDEAAGCAAVREVELGHLDEVARERQADACAQPRA</sequence>
<feature type="region of interest" description="Disordered" evidence="1">
    <location>
        <begin position="29"/>
        <end position="94"/>
    </location>
</feature>
<feature type="non-terminal residue" evidence="2">
    <location>
        <position position="140"/>
    </location>
</feature>